<gene>
    <name evidence="5" type="primary">LOC106807502</name>
</gene>
<name>A0ABM1DZF8_PRICU</name>
<dbReference type="PROSITE" id="PS00141">
    <property type="entry name" value="ASP_PROTEASE"/>
    <property type="match status" value="1"/>
</dbReference>
<accession>A0ABM1DZF8</accession>
<dbReference type="GeneID" id="106807502"/>
<dbReference type="Gene3D" id="3.10.10.10">
    <property type="entry name" value="HIV Type 1 Reverse Transcriptase, subunit A, domain 1"/>
    <property type="match status" value="1"/>
</dbReference>
<dbReference type="PANTHER" id="PTHR37984">
    <property type="entry name" value="PROTEIN CBG26694"/>
    <property type="match status" value="1"/>
</dbReference>
<dbReference type="InterPro" id="IPR001969">
    <property type="entry name" value="Aspartic_peptidase_AS"/>
</dbReference>
<dbReference type="PROSITE" id="PS50158">
    <property type="entry name" value="ZF_CCHC"/>
    <property type="match status" value="1"/>
</dbReference>
<organism evidence="4 5">
    <name type="scientific">Priapulus caudatus</name>
    <name type="common">Priapulid worm</name>
    <dbReference type="NCBI Taxonomy" id="37621"/>
    <lineage>
        <taxon>Eukaryota</taxon>
        <taxon>Metazoa</taxon>
        <taxon>Ecdysozoa</taxon>
        <taxon>Scalidophora</taxon>
        <taxon>Priapulida</taxon>
        <taxon>Priapulimorpha</taxon>
        <taxon>Priapulimorphida</taxon>
        <taxon>Priapulidae</taxon>
        <taxon>Priapulus</taxon>
    </lineage>
</organism>
<feature type="compositionally biased region" description="Low complexity" evidence="2">
    <location>
        <begin position="212"/>
        <end position="224"/>
    </location>
</feature>
<sequence length="507" mass="56082">MTIPSLIPPPPFDVDNDPQSTAQRWEKWIKRLDIYLEAMGIESDKQRRAILLHTIGNRAYDVFCTLEETGKSYAEAKKSLSEKFAPEINVEYQKFLFRRLVQADGESIDCFHTKLRQAAELCRFPEGSVESEIKSQLISGCSSAKVRRKGLTEGDILLKSLLSQGRLEEVASKQAAGMLKSREGANAVVAEDAEEEEDVQAVRPRQTYQKRSAVPAASGAATSAAPSQRRKLQCYRCGRFEFPHEGGVCPANGVECRKCGRVGHFAKWCRAKGNPSENVKHVSAAPDQHEEYVFKCESESVVRKPVFSVSVNGVPVSMVADTGASCTMMSEGTFELLSPRPKLRDSDRTVNAYGKNKLNVIGVFDSELSSNGESVTEKIYVAKHGQTSLLSCEASQKLGLLKIIKPGSVSQVESGGPVDKYIQSHPELFSGVGRMKGYQVKLHVREDVSPVAQPHRRIPYHTREKLEKEVKRLEELDIIEKVDGPTPWVTPVVVAPKPKNPDEGTIV</sequence>
<feature type="domain" description="CCHC-type" evidence="3">
    <location>
        <begin position="256"/>
        <end position="270"/>
    </location>
</feature>
<dbReference type="Pfam" id="PF13650">
    <property type="entry name" value="Asp_protease_2"/>
    <property type="match status" value="1"/>
</dbReference>
<dbReference type="InterPro" id="IPR050951">
    <property type="entry name" value="Retrovirus_Pol_polyprotein"/>
</dbReference>
<dbReference type="SUPFAM" id="SSF56672">
    <property type="entry name" value="DNA/RNA polymerases"/>
    <property type="match status" value="1"/>
</dbReference>
<evidence type="ECO:0000256" key="1">
    <source>
        <dbReference type="PROSITE-ProRule" id="PRU00047"/>
    </source>
</evidence>
<evidence type="ECO:0000313" key="5">
    <source>
        <dbReference type="RefSeq" id="XP_014665329.1"/>
    </source>
</evidence>
<reference evidence="5" key="1">
    <citation type="submission" date="2025-08" db="UniProtKB">
        <authorList>
            <consortium name="RefSeq"/>
        </authorList>
    </citation>
    <scope>IDENTIFICATION</scope>
</reference>
<evidence type="ECO:0000256" key="2">
    <source>
        <dbReference type="SAM" id="MobiDB-lite"/>
    </source>
</evidence>
<keyword evidence="4" id="KW-1185">Reference proteome</keyword>
<dbReference type="InterPro" id="IPR001878">
    <property type="entry name" value="Znf_CCHC"/>
</dbReference>
<feature type="region of interest" description="Disordered" evidence="2">
    <location>
        <begin position="190"/>
        <end position="224"/>
    </location>
</feature>
<evidence type="ECO:0000313" key="4">
    <source>
        <dbReference type="Proteomes" id="UP000695022"/>
    </source>
</evidence>
<proteinExistence type="predicted"/>
<dbReference type="InterPro" id="IPR021109">
    <property type="entry name" value="Peptidase_aspartic_dom_sf"/>
</dbReference>
<keyword evidence="1" id="KW-0862">Zinc</keyword>
<protein>
    <submittedName>
        <fullName evidence="5">Uncharacterized protein LOC106807502</fullName>
    </submittedName>
</protein>
<dbReference type="SUPFAM" id="SSF50630">
    <property type="entry name" value="Acid proteases"/>
    <property type="match status" value="1"/>
</dbReference>
<dbReference type="SUPFAM" id="SSF57756">
    <property type="entry name" value="Retrovirus zinc finger-like domains"/>
    <property type="match status" value="1"/>
</dbReference>
<keyword evidence="1" id="KW-0479">Metal-binding</keyword>
<keyword evidence="1" id="KW-0863">Zinc-finger</keyword>
<dbReference type="InterPro" id="IPR043502">
    <property type="entry name" value="DNA/RNA_pol_sf"/>
</dbReference>
<dbReference type="Gene3D" id="4.10.60.10">
    <property type="entry name" value="Zinc finger, CCHC-type"/>
    <property type="match status" value="1"/>
</dbReference>
<dbReference type="InterPro" id="IPR036875">
    <property type="entry name" value="Znf_CCHC_sf"/>
</dbReference>
<evidence type="ECO:0000259" key="3">
    <source>
        <dbReference type="PROSITE" id="PS50158"/>
    </source>
</evidence>
<dbReference type="Proteomes" id="UP000695022">
    <property type="component" value="Unplaced"/>
</dbReference>
<dbReference type="PANTHER" id="PTHR37984:SF11">
    <property type="entry name" value="INTEGRASE CATALYTIC DOMAIN-CONTAINING PROTEIN"/>
    <property type="match status" value="1"/>
</dbReference>
<dbReference type="Gene3D" id="2.40.70.10">
    <property type="entry name" value="Acid Proteases"/>
    <property type="match status" value="1"/>
</dbReference>
<dbReference type="RefSeq" id="XP_014665329.1">
    <property type="nucleotide sequence ID" value="XM_014809843.1"/>
</dbReference>